<comment type="similarity">
    <text evidence="1">Belongs to the heat shock protein 70 family.</text>
</comment>
<dbReference type="GO" id="GO:0005524">
    <property type="term" value="F:ATP binding"/>
    <property type="evidence" value="ECO:0007669"/>
    <property type="project" value="UniProtKB-KW"/>
</dbReference>
<sequence length="181" mass="20355">MDVTPVSLGIEMADGVMTVLIKHTTTIPTKQMQTFTTYSDNQPGVLIQVYEGECAMTKDNNLLDKFELTGIPPAPCGVPQIEVTFDIDANGILNVSAVDKRTGKENEITITNDKSHQSKEDIKRMVQEAEKHKAKDEKQWDKVTSKNSLESYVFNMKATIEEEKFQGKINEDKQKILDKCN</sequence>
<evidence type="ECO:0000313" key="5">
    <source>
        <dbReference type="Proteomes" id="UP000010556"/>
    </source>
</evidence>
<dbReference type="SUPFAM" id="SSF100920">
    <property type="entry name" value="Heat shock protein 70kD (HSP70), peptide-binding domain"/>
    <property type="match status" value="1"/>
</dbReference>
<accession>L5MK04</accession>
<dbReference type="InterPro" id="IPR029048">
    <property type="entry name" value="HSP70_C_sf"/>
</dbReference>
<dbReference type="Pfam" id="PF00012">
    <property type="entry name" value="HSP70"/>
    <property type="match status" value="1"/>
</dbReference>
<evidence type="ECO:0000256" key="2">
    <source>
        <dbReference type="ARBA" id="ARBA00022741"/>
    </source>
</evidence>
<dbReference type="GO" id="GO:0140662">
    <property type="term" value="F:ATP-dependent protein folding chaperone"/>
    <property type="evidence" value="ECO:0007669"/>
    <property type="project" value="InterPro"/>
</dbReference>
<reference evidence="5" key="1">
    <citation type="journal article" date="2013" name="Science">
        <title>Comparative analysis of bat genomes provides insight into the evolution of flight and immunity.</title>
        <authorList>
            <person name="Zhang G."/>
            <person name="Cowled C."/>
            <person name="Shi Z."/>
            <person name="Huang Z."/>
            <person name="Bishop-Lilly K.A."/>
            <person name="Fang X."/>
            <person name="Wynne J.W."/>
            <person name="Xiong Z."/>
            <person name="Baker M.L."/>
            <person name="Zhao W."/>
            <person name="Tachedjian M."/>
            <person name="Zhu Y."/>
            <person name="Zhou P."/>
            <person name="Jiang X."/>
            <person name="Ng J."/>
            <person name="Yang L."/>
            <person name="Wu L."/>
            <person name="Xiao J."/>
            <person name="Feng Y."/>
            <person name="Chen Y."/>
            <person name="Sun X."/>
            <person name="Zhang Y."/>
            <person name="Marsh G.A."/>
            <person name="Crameri G."/>
            <person name="Broder C.C."/>
            <person name="Frey K.G."/>
            <person name="Wang L.F."/>
            <person name="Wang J."/>
        </authorList>
    </citation>
    <scope>NUCLEOTIDE SEQUENCE [LARGE SCALE GENOMIC DNA]</scope>
</reference>
<organism evidence="4 5">
    <name type="scientific">Myotis davidii</name>
    <name type="common">David's myotis</name>
    <dbReference type="NCBI Taxonomy" id="225400"/>
    <lineage>
        <taxon>Eukaryota</taxon>
        <taxon>Metazoa</taxon>
        <taxon>Chordata</taxon>
        <taxon>Craniata</taxon>
        <taxon>Vertebrata</taxon>
        <taxon>Euteleostomi</taxon>
        <taxon>Mammalia</taxon>
        <taxon>Eutheria</taxon>
        <taxon>Laurasiatheria</taxon>
        <taxon>Chiroptera</taxon>
        <taxon>Yangochiroptera</taxon>
        <taxon>Vespertilionidae</taxon>
        <taxon>Myotis</taxon>
    </lineage>
</organism>
<dbReference type="EMBL" id="KB098645">
    <property type="protein sequence ID" value="ELK38642.1"/>
    <property type="molecule type" value="Genomic_DNA"/>
</dbReference>
<dbReference type="InterPro" id="IPR029047">
    <property type="entry name" value="HSP70_peptide-bd_sf"/>
</dbReference>
<dbReference type="FunFam" id="2.60.34.10:FF:000002">
    <property type="entry name" value="Heat shock 70 kDa"/>
    <property type="match status" value="1"/>
</dbReference>
<dbReference type="AlphaFoldDB" id="L5MK04"/>
<proteinExistence type="inferred from homology"/>
<dbReference type="Proteomes" id="UP000010556">
    <property type="component" value="Unassembled WGS sequence"/>
</dbReference>
<name>L5MK04_MYODS</name>
<dbReference type="InterPro" id="IPR013126">
    <property type="entry name" value="Hsp_70_fam"/>
</dbReference>
<dbReference type="Gene3D" id="1.20.1270.10">
    <property type="match status" value="1"/>
</dbReference>
<dbReference type="PANTHER" id="PTHR19375">
    <property type="entry name" value="HEAT SHOCK PROTEIN 70KDA"/>
    <property type="match status" value="1"/>
</dbReference>
<keyword evidence="3" id="KW-0067">ATP-binding</keyword>
<gene>
    <name evidence="4" type="ORF">MDA_GLEAN10003197</name>
</gene>
<keyword evidence="4" id="KW-0346">Stress response</keyword>
<keyword evidence="5" id="KW-1185">Reference proteome</keyword>
<dbReference type="Gene3D" id="2.60.34.10">
    <property type="entry name" value="Substrate Binding Domain Of DNAk, Chain A, domain 1"/>
    <property type="match status" value="1"/>
</dbReference>
<dbReference type="SUPFAM" id="SSF100934">
    <property type="entry name" value="Heat shock protein 70kD (HSP70), C-terminal subdomain"/>
    <property type="match status" value="1"/>
</dbReference>
<evidence type="ECO:0000256" key="3">
    <source>
        <dbReference type="ARBA" id="ARBA00022840"/>
    </source>
</evidence>
<evidence type="ECO:0000313" key="4">
    <source>
        <dbReference type="EMBL" id="ELK38642.1"/>
    </source>
</evidence>
<protein>
    <submittedName>
        <fullName evidence="4">Heat shock cognate 71 kDa protein</fullName>
    </submittedName>
</protein>
<keyword evidence="2" id="KW-0547">Nucleotide-binding</keyword>
<evidence type="ECO:0000256" key="1">
    <source>
        <dbReference type="ARBA" id="ARBA00007381"/>
    </source>
</evidence>